<feature type="transmembrane region" description="Helical" evidence="1">
    <location>
        <begin position="393"/>
        <end position="413"/>
    </location>
</feature>
<dbReference type="SMART" id="SM00409">
    <property type="entry name" value="IG"/>
    <property type="match status" value="4"/>
</dbReference>
<dbReference type="Proteomes" id="UP000290572">
    <property type="component" value="Unassembled WGS sequence"/>
</dbReference>
<proteinExistence type="predicted"/>
<dbReference type="InterPro" id="IPR013783">
    <property type="entry name" value="Ig-like_fold"/>
</dbReference>
<feature type="domain" description="Immunoglobulin" evidence="3">
    <location>
        <begin position="21"/>
        <end position="122"/>
    </location>
</feature>
<organism evidence="4 5">
    <name type="scientific">Labeo rohita</name>
    <name type="common">Indian major carp</name>
    <name type="synonym">Cyprinus rohita</name>
    <dbReference type="NCBI Taxonomy" id="84645"/>
    <lineage>
        <taxon>Eukaryota</taxon>
        <taxon>Metazoa</taxon>
        <taxon>Chordata</taxon>
        <taxon>Craniata</taxon>
        <taxon>Vertebrata</taxon>
        <taxon>Euteleostomi</taxon>
        <taxon>Actinopterygii</taxon>
        <taxon>Neopterygii</taxon>
        <taxon>Teleostei</taxon>
        <taxon>Ostariophysi</taxon>
        <taxon>Cypriniformes</taxon>
        <taxon>Cyprinidae</taxon>
        <taxon>Labeoninae</taxon>
        <taxon>Labeonini</taxon>
        <taxon>Labeo</taxon>
    </lineage>
</organism>
<keyword evidence="1" id="KW-1133">Transmembrane helix</keyword>
<comment type="caution">
    <text evidence="4">The sequence shown here is derived from an EMBL/GenBank/DDBJ whole genome shotgun (WGS) entry which is preliminary data.</text>
</comment>
<feature type="domain" description="Immunoglobulin" evidence="3">
    <location>
        <begin position="143"/>
        <end position="228"/>
    </location>
</feature>
<dbReference type="AlphaFoldDB" id="A0A498NR71"/>
<protein>
    <recommendedName>
        <fullName evidence="3">Immunoglobulin domain-containing protein</fullName>
    </recommendedName>
</protein>
<feature type="transmembrane region" description="Helical" evidence="1">
    <location>
        <begin position="578"/>
        <end position="594"/>
    </location>
</feature>
<keyword evidence="5" id="KW-1185">Reference proteome</keyword>
<evidence type="ECO:0000259" key="3">
    <source>
        <dbReference type="SMART" id="SM00409"/>
    </source>
</evidence>
<keyword evidence="2" id="KW-0732">Signal</keyword>
<dbReference type="Gene3D" id="2.60.40.10">
    <property type="entry name" value="Immunoglobulins"/>
    <property type="match status" value="2"/>
</dbReference>
<evidence type="ECO:0000313" key="4">
    <source>
        <dbReference type="EMBL" id="RXN34276.1"/>
    </source>
</evidence>
<feature type="domain" description="Immunoglobulin" evidence="3">
    <location>
        <begin position="266"/>
        <end position="367"/>
    </location>
</feature>
<dbReference type="InterPro" id="IPR003599">
    <property type="entry name" value="Ig_sub"/>
</dbReference>
<sequence>MITLAWFFIGFLFTVAACDAEQKWNATVGENVTIPFKTAEQEKANRVTVIFLKEETVIAQYCCCAHCEDCDVVKKPGVLLQVVEGTVWLTLQDVSIRNSGTYKARIFIGNKVFKETGSLLVNVAVCDIELKLEAPDGKDFNIPLETELERANRVRITFKRDNEETVHLIAQSCALNESCSFVETPGILLNIERRILILQNVSSNNSGLYEAQVFFGNNVFKITATLVNNHVCCRSDFCITKNVIQQLLLKKPEKPLLSPVAVCAPELKLEATVGEDVTISFKTSELERATRVRITFKGEHEEKARLIVQFCAYGEQCDVVETPGVLLRVKQGTLILQRVSFNNSGLYEAMIITGKEVSEKNATLVVKKPAFSSTKTPLHTSIKNPPNSSEHQWLYALLILPVIALGVVVFLFWRKKCKRVIQQLMMKKYGSSRLTAEHFMFSVDQVVVNSHITIFSDALKLMFASYYCFNISYQGDQGATLEFVQSDEGTPDEIKFCLYEHYGDCNPKSNPGVLLKTEERILILQNVSSNNSGRYKIRVIGEKVHDIKATLVVKKPALSLTEVPRHSTPKPRNSSEQHRLYTLLIFPVILVVYLF</sequence>
<name>A0A498NR71_LABRO</name>
<feature type="domain" description="Immunoglobulin" evidence="3">
    <location>
        <begin position="470"/>
        <end position="554"/>
    </location>
</feature>
<evidence type="ECO:0000256" key="2">
    <source>
        <dbReference type="SAM" id="SignalP"/>
    </source>
</evidence>
<dbReference type="EMBL" id="QBIY01011201">
    <property type="protein sequence ID" value="RXN34276.1"/>
    <property type="molecule type" value="Genomic_DNA"/>
</dbReference>
<evidence type="ECO:0000256" key="1">
    <source>
        <dbReference type="SAM" id="Phobius"/>
    </source>
</evidence>
<keyword evidence="1" id="KW-0472">Membrane</keyword>
<evidence type="ECO:0000313" key="5">
    <source>
        <dbReference type="Proteomes" id="UP000290572"/>
    </source>
</evidence>
<gene>
    <name evidence="4" type="ORF">ROHU_014999</name>
</gene>
<feature type="signal peptide" evidence="2">
    <location>
        <begin position="1"/>
        <end position="20"/>
    </location>
</feature>
<dbReference type="STRING" id="84645.A0A498NR71"/>
<feature type="chain" id="PRO_5019717151" description="Immunoglobulin domain-containing protein" evidence="2">
    <location>
        <begin position="21"/>
        <end position="595"/>
    </location>
</feature>
<reference evidence="4 5" key="1">
    <citation type="submission" date="2018-03" db="EMBL/GenBank/DDBJ databases">
        <title>Draft genome sequence of Rohu Carp (Labeo rohita).</title>
        <authorList>
            <person name="Das P."/>
            <person name="Kushwaha B."/>
            <person name="Joshi C.G."/>
            <person name="Kumar D."/>
            <person name="Nagpure N.S."/>
            <person name="Sahoo L."/>
            <person name="Das S.P."/>
            <person name="Bit A."/>
            <person name="Patnaik S."/>
            <person name="Meher P.K."/>
            <person name="Jayasankar P."/>
            <person name="Koringa P.G."/>
            <person name="Patel N.V."/>
            <person name="Hinsu A.T."/>
            <person name="Kumar R."/>
            <person name="Pandey M."/>
            <person name="Agarwal S."/>
            <person name="Srivastava S."/>
            <person name="Singh M."/>
            <person name="Iquebal M.A."/>
            <person name="Jaiswal S."/>
            <person name="Angadi U.B."/>
            <person name="Kumar N."/>
            <person name="Raza M."/>
            <person name="Shah T.M."/>
            <person name="Rai A."/>
            <person name="Jena J.K."/>
        </authorList>
    </citation>
    <scope>NUCLEOTIDE SEQUENCE [LARGE SCALE GENOMIC DNA]</scope>
    <source>
        <strain evidence="4">DASCIFA01</strain>
        <tissue evidence="4">Testis</tissue>
    </source>
</reference>
<keyword evidence="1" id="KW-0812">Transmembrane</keyword>
<accession>A0A498NR71</accession>